<dbReference type="RefSeq" id="WP_303492364.1">
    <property type="nucleotide sequence ID" value="NZ_JAUOPB010000005.1"/>
</dbReference>
<dbReference type="InterPro" id="IPR003305">
    <property type="entry name" value="CenC_carb-bd"/>
</dbReference>
<organism evidence="7 8">
    <name type="scientific">Saccharophagus degradans</name>
    <dbReference type="NCBI Taxonomy" id="86304"/>
    <lineage>
        <taxon>Bacteria</taxon>
        <taxon>Pseudomonadati</taxon>
        <taxon>Pseudomonadota</taxon>
        <taxon>Gammaproteobacteria</taxon>
        <taxon>Cellvibrionales</taxon>
        <taxon>Cellvibrionaceae</taxon>
        <taxon>Saccharophagus</taxon>
    </lineage>
</organism>
<dbReference type="EMBL" id="JAUOPB010000005">
    <property type="protein sequence ID" value="MDO6422379.1"/>
    <property type="molecule type" value="Genomic_DNA"/>
</dbReference>
<dbReference type="Pfam" id="PF00754">
    <property type="entry name" value="F5_F8_type_C"/>
    <property type="match status" value="1"/>
</dbReference>
<evidence type="ECO:0000313" key="7">
    <source>
        <dbReference type="EMBL" id="MDO6422379.1"/>
    </source>
</evidence>
<feature type="domain" description="F5/8 type C" evidence="5">
    <location>
        <begin position="359"/>
        <end position="508"/>
    </location>
</feature>
<dbReference type="GO" id="GO:0005975">
    <property type="term" value="P:carbohydrate metabolic process"/>
    <property type="evidence" value="ECO:0007669"/>
    <property type="project" value="InterPro"/>
</dbReference>
<reference evidence="7" key="1">
    <citation type="submission" date="2023-07" db="EMBL/GenBank/DDBJ databases">
        <title>Genome content predicts the carbon catabolic preferences of heterotrophic bacteria.</title>
        <authorList>
            <person name="Gralka M."/>
        </authorList>
    </citation>
    <scope>NUCLEOTIDE SEQUENCE</scope>
    <source>
        <strain evidence="7">I3M17_2</strain>
    </source>
</reference>
<evidence type="ECO:0000256" key="4">
    <source>
        <dbReference type="SAM" id="SignalP"/>
    </source>
</evidence>
<evidence type="ECO:0000256" key="1">
    <source>
        <dbReference type="ARBA" id="ARBA00006865"/>
    </source>
</evidence>
<name>A0AAW7X4P6_9GAMM</name>
<keyword evidence="2" id="KW-0378">Hydrolase</keyword>
<dbReference type="SUPFAM" id="SSF49785">
    <property type="entry name" value="Galactose-binding domain-like"/>
    <property type="match status" value="2"/>
</dbReference>
<evidence type="ECO:0000259" key="6">
    <source>
        <dbReference type="PROSITE" id="PS51762"/>
    </source>
</evidence>
<dbReference type="InterPro" id="IPR013320">
    <property type="entry name" value="ConA-like_dom_sf"/>
</dbReference>
<dbReference type="InterPro" id="IPR000421">
    <property type="entry name" value="FA58C"/>
</dbReference>
<feature type="chain" id="PRO_5043936447" evidence="4">
    <location>
        <begin position="30"/>
        <end position="972"/>
    </location>
</feature>
<protein>
    <submittedName>
        <fullName evidence="7">Family 16 glycosylhydrolase</fullName>
    </submittedName>
</protein>
<gene>
    <name evidence="7" type="ORF">Q4521_07825</name>
</gene>
<evidence type="ECO:0000259" key="5">
    <source>
        <dbReference type="PROSITE" id="PS50022"/>
    </source>
</evidence>
<evidence type="ECO:0000313" key="8">
    <source>
        <dbReference type="Proteomes" id="UP001169760"/>
    </source>
</evidence>
<dbReference type="PANTHER" id="PTHR10963:SF60">
    <property type="entry name" value="GRAM-NEGATIVE BACTERIA-BINDING PROTEIN 1-RELATED"/>
    <property type="match status" value="1"/>
</dbReference>
<evidence type="ECO:0000256" key="3">
    <source>
        <dbReference type="SAM" id="MobiDB-lite"/>
    </source>
</evidence>
<feature type="region of interest" description="Disordered" evidence="3">
    <location>
        <begin position="897"/>
        <end position="949"/>
    </location>
</feature>
<keyword evidence="4" id="KW-0732">Signal</keyword>
<dbReference type="CDD" id="cd08023">
    <property type="entry name" value="GH16_laminarinase_like"/>
    <property type="match status" value="1"/>
</dbReference>
<accession>A0AAW7X4P6</accession>
<dbReference type="InterPro" id="IPR050546">
    <property type="entry name" value="Glycosyl_Hydrlase_16"/>
</dbReference>
<proteinExistence type="inferred from homology"/>
<dbReference type="Gene3D" id="2.60.120.260">
    <property type="entry name" value="Galactose-binding domain-like"/>
    <property type="match status" value="2"/>
</dbReference>
<comment type="caution">
    <text evidence="7">The sequence shown here is derived from an EMBL/GenBank/DDBJ whole genome shotgun (WGS) entry which is preliminary data.</text>
</comment>
<evidence type="ECO:0000256" key="2">
    <source>
        <dbReference type="ARBA" id="ARBA00022801"/>
    </source>
</evidence>
<dbReference type="InterPro" id="IPR000757">
    <property type="entry name" value="Beta-glucanase-like"/>
</dbReference>
<dbReference type="Pfam" id="PF00722">
    <property type="entry name" value="Glyco_hydro_16"/>
    <property type="match status" value="1"/>
</dbReference>
<comment type="similarity">
    <text evidence="1">Belongs to the glycosyl hydrolase 16 family.</text>
</comment>
<dbReference type="PROSITE" id="PS50022">
    <property type="entry name" value="FA58C_3"/>
    <property type="match status" value="1"/>
</dbReference>
<dbReference type="PROSITE" id="PS51762">
    <property type="entry name" value="GH16_2"/>
    <property type="match status" value="1"/>
</dbReference>
<dbReference type="AlphaFoldDB" id="A0AAW7X4P6"/>
<dbReference type="GO" id="GO:0004553">
    <property type="term" value="F:hydrolase activity, hydrolyzing O-glycosyl compounds"/>
    <property type="evidence" value="ECO:0007669"/>
    <property type="project" value="InterPro"/>
</dbReference>
<feature type="signal peptide" evidence="4">
    <location>
        <begin position="1"/>
        <end position="29"/>
    </location>
</feature>
<dbReference type="Pfam" id="PF02018">
    <property type="entry name" value="CBM_4_9"/>
    <property type="match status" value="1"/>
</dbReference>
<feature type="domain" description="GH16" evidence="6">
    <location>
        <begin position="34"/>
        <end position="313"/>
    </location>
</feature>
<sequence length="972" mass="107450">MNNHSFKPKWSTLLTCAIAAASLGGAANATEYNDPYWASPNANTDFVDHFDSPTLNRDAWLVEKDIFVNGEDQDYQDVEFPAADWTIGTAQPDEDALDGKALILKARYMDGEIQDYYGGNGKPLFIRAGRIESQITDATTFTYGKFEARIKTPPARNAEFPAWWLLGNYPDVGWTACQELDIMEFTGAEATAVPQTYWTAPYPVHGGVSTPYADLGITNPETEYVTYGIIKTPDSVEYYVNGIKTQTFSRANQGDDQPWPYVTPMRMILNHAITHAEWPAVGNYNAVSTDPSVPNRTGASWQDAEGVWQYEYINTDAMAANIGREGTDFIVDYVAHWPLPASDPMQKYTDDSKYSFFRSENNTKGFYNLRGWLAPVAVTADDYLRTDWADDERDHAPDNAADGYVGSKWATPADDNAHWVEIDYGSDKQISYLWIDWSWNLPSVYDIFGKPETTGAWEHIVTSTQTSEGWAEHVFDVNKPYRYIKLVTRGRINKAEPIWLLELKAFEDVENMYPKPVIAGIDRSENILSNGTFDTDLSNWGTEAYDGSDPTYTSVNGEAVISLTNDGANAGSVQMHTSNFGLQKDYRYTVSFDAKAAAARNIQVRLSKNDLNPNAEGTYLLETIALSEAMTNYSFTVDFTAMDESGRLAFLFGEMGTDTVTIDNVVISEGEFIGSGETLVPVIGPSNLISYSTGWETDWWGVVGRIADGDAGSKASGNDGEAEGLDLDITVKIEENFEVREVWISGDNSPDRSLDQFKVEYGDGTTLIDWTPSTTDGTYEIFNTFANTPDVGERDFKFYFRPPAGQLVEVGNVQLMAIDLMPHRISSVALDEGAVISPAETLRYSNTNTDDATYTFSAPEGRTVNNVIIDGESKGAITEFTFTDISASHVIAVGLSPAAVEDEEEETEEPETEEPETEEPETEEPETEEPETEQPEESNGGSKNSGGGSLGLFALLTLLGLRIRKKQLTANS</sequence>
<feature type="compositionally biased region" description="Acidic residues" evidence="3">
    <location>
        <begin position="900"/>
        <end position="936"/>
    </location>
</feature>
<dbReference type="SUPFAM" id="SSF49899">
    <property type="entry name" value="Concanavalin A-like lectins/glucanases"/>
    <property type="match status" value="1"/>
</dbReference>
<dbReference type="Proteomes" id="UP001169760">
    <property type="component" value="Unassembled WGS sequence"/>
</dbReference>
<dbReference type="PANTHER" id="PTHR10963">
    <property type="entry name" value="GLYCOSYL HYDROLASE-RELATED"/>
    <property type="match status" value="1"/>
</dbReference>
<dbReference type="InterPro" id="IPR008979">
    <property type="entry name" value="Galactose-bd-like_sf"/>
</dbReference>
<dbReference type="Gene3D" id="2.60.120.200">
    <property type="match status" value="1"/>
</dbReference>